<dbReference type="NCBIfam" id="NF002751">
    <property type="entry name" value="PRK02794.1"/>
    <property type="match status" value="1"/>
</dbReference>
<keyword evidence="9 17" id="KW-0479">Metal-binding</keyword>
<evidence type="ECO:0000256" key="15">
    <source>
        <dbReference type="ARBA" id="ARBA00025589"/>
    </source>
</evidence>
<feature type="site" description="Substrate discrimination" evidence="17">
    <location>
        <position position="53"/>
    </location>
</feature>
<evidence type="ECO:0000256" key="3">
    <source>
        <dbReference type="ARBA" id="ARBA00011245"/>
    </source>
</evidence>
<dbReference type="SUPFAM" id="SSF56672">
    <property type="entry name" value="DNA/RNA polymerases"/>
    <property type="match status" value="1"/>
</dbReference>
<dbReference type="GO" id="GO:0006281">
    <property type="term" value="P:DNA repair"/>
    <property type="evidence" value="ECO:0007669"/>
    <property type="project" value="UniProtKB-UniRule"/>
</dbReference>
<dbReference type="InterPro" id="IPR043502">
    <property type="entry name" value="DNA/RNA_pol_sf"/>
</dbReference>
<feature type="domain" description="UmuC" evidence="19">
    <location>
        <begin position="44"/>
        <end position="224"/>
    </location>
</feature>
<dbReference type="PANTHER" id="PTHR11076:SF33">
    <property type="entry name" value="DNA POLYMERASE KAPPA"/>
    <property type="match status" value="1"/>
</dbReference>
<evidence type="ECO:0000256" key="6">
    <source>
        <dbReference type="ARBA" id="ARBA00022679"/>
    </source>
</evidence>
<keyword evidence="14 17" id="KW-0234">DNA repair</keyword>
<dbReference type="InterPro" id="IPR017961">
    <property type="entry name" value="DNA_pol_Y-fam_little_finger"/>
</dbReference>
<keyword evidence="10 17" id="KW-0227">DNA damage</keyword>
<keyword evidence="21" id="KW-1185">Reference proteome</keyword>
<evidence type="ECO:0000256" key="8">
    <source>
        <dbReference type="ARBA" id="ARBA00022705"/>
    </source>
</evidence>
<dbReference type="GO" id="GO:0042276">
    <property type="term" value="P:error-prone translesion synthesis"/>
    <property type="evidence" value="ECO:0007669"/>
    <property type="project" value="TreeGrafter"/>
</dbReference>
<dbReference type="CDD" id="cd03586">
    <property type="entry name" value="PolY_Pol_IV_kappa"/>
    <property type="match status" value="1"/>
</dbReference>
<dbReference type="Gene3D" id="1.10.150.20">
    <property type="entry name" value="5' to 3' exonuclease, C-terminal subdomain"/>
    <property type="match status" value="1"/>
</dbReference>
<name>A0A2R4MEN8_9HYPH</name>
<comment type="function">
    <text evidence="15 17">Poorly processive, error-prone DNA polymerase involved in untargeted mutagenesis. Copies undamaged DNA at stalled replication forks, which arise in vivo from mismatched or misaligned primer ends. These misaligned primers can be extended by PolIV. Exhibits no 3'-5' exonuclease (proofreading) activity. May be involved in translesional synthesis, in conjunction with the beta clamp from PolIII.</text>
</comment>
<dbReference type="GO" id="GO:0006261">
    <property type="term" value="P:DNA-templated DNA replication"/>
    <property type="evidence" value="ECO:0007669"/>
    <property type="project" value="UniProtKB-UniRule"/>
</dbReference>
<keyword evidence="7 17" id="KW-0548">Nucleotidyltransferase</keyword>
<dbReference type="GO" id="GO:0003887">
    <property type="term" value="F:DNA-directed DNA polymerase activity"/>
    <property type="evidence" value="ECO:0007669"/>
    <property type="project" value="UniProtKB-UniRule"/>
</dbReference>
<protein>
    <recommendedName>
        <fullName evidence="17">DNA polymerase IV</fullName>
        <shortName evidence="17">Pol IV</shortName>
        <ecNumber evidence="17">2.7.7.7</ecNumber>
    </recommendedName>
</protein>
<evidence type="ECO:0000256" key="12">
    <source>
        <dbReference type="ARBA" id="ARBA00022932"/>
    </source>
</evidence>
<dbReference type="PANTHER" id="PTHR11076">
    <property type="entry name" value="DNA REPAIR POLYMERASE UMUC / TRANSFERASE FAMILY MEMBER"/>
    <property type="match status" value="1"/>
</dbReference>
<accession>A0A2R4MEN8</accession>
<comment type="subcellular location">
    <subcellularLocation>
        <location evidence="1 17">Cytoplasm</location>
    </subcellularLocation>
</comment>
<evidence type="ECO:0000256" key="17">
    <source>
        <dbReference type="HAMAP-Rule" id="MF_01113"/>
    </source>
</evidence>
<feature type="binding site" evidence="17">
    <location>
        <position position="48"/>
    </location>
    <ligand>
        <name>Mg(2+)</name>
        <dbReference type="ChEBI" id="CHEBI:18420"/>
    </ligand>
</feature>
<feature type="active site" evidence="17">
    <location>
        <position position="142"/>
    </location>
</feature>
<evidence type="ECO:0000256" key="7">
    <source>
        <dbReference type="ARBA" id="ARBA00022695"/>
    </source>
</evidence>
<evidence type="ECO:0000313" key="20">
    <source>
        <dbReference type="EMBL" id="AVX04443.1"/>
    </source>
</evidence>
<dbReference type="Gene3D" id="3.40.1170.60">
    <property type="match status" value="1"/>
</dbReference>
<keyword evidence="12 17" id="KW-0239">DNA-directed DNA polymerase</keyword>
<dbReference type="SUPFAM" id="SSF100879">
    <property type="entry name" value="Lesion bypass DNA polymerase (Y-family), little finger domain"/>
    <property type="match status" value="1"/>
</dbReference>
<evidence type="ECO:0000256" key="4">
    <source>
        <dbReference type="ARBA" id="ARBA00022457"/>
    </source>
</evidence>
<dbReference type="GO" id="GO:0000287">
    <property type="term" value="F:magnesium ion binding"/>
    <property type="evidence" value="ECO:0007669"/>
    <property type="project" value="UniProtKB-UniRule"/>
</dbReference>
<dbReference type="Gene3D" id="3.30.70.270">
    <property type="match status" value="1"/>
</dbReference>
<keyword evidence="4 17" id="KW-0515">Mutator protein</keyword>
<comment type="catalytic activity">
    <reaction evidence="16 17">
        <text>DNA(n) + a 2'-deoxyribonucleoside 5'-triphosphate = DNA(n+1) + diphosphate</text>
        <dbReference type="Rhea" id="RHEA:22508"/>
        <dbReference type="Rhea" id="RHEA-COMP:17339"/>
        <dbReference type="Rhea" id="RHEA-COMP:17340"/>
        <dbReference type="ChEBI" id="CHEBI:33019"/>
        <dbReference type="ChEBI" id="CHEBI:61560"/>
        <dbReference type="ChEBI" id="CHEBI:173112"/>
        <dbReference type="EC" id="2.7.7.7"/>
    </reaction>
</comment>
<dbReference type="InterPro" id="IPR022880">
    <property type="entry name" value="DNApol_IV"/>
</dbReference>
<dbReference type="PROSITE" id="PS50173">
    <property type="entry name" value="UMUC"/>
    <property type="match status" value="1"/>
</dbReference>
<dbReference type="GO" id="GO:0005829">
    <property type="term" value="C:cytosol"/>
    <property type="evidence" value="ECO:0007669"/>
    <property type="project" value="TreeGrafter"/>
</dbReference>
<keyword evidence="6 17" id="KW-0808">Transferase</keyword>
<feature type="binding site" evidence="17">
    <location>
        <position position="141"/>
    </location>
    <ligand>
        <name>Mg(2+)</name>
        <dbReference type="ChEBI" id="CHEBI:18420"/>
    </ligand>
</feature>
<dbReference type="InterPro" id="IPR043128">
    <property type="entry name" value="Rev_trsase/Diguanyl_cyclase"/>
</dbReference>
<dbReference type="RefSeq" id="WP_117395722.1">
    <property type="nucleotide sequence ID" value="NZ_CP021330.1"/>
</dbReference>
<evidence type="ECO:0000256" key="2">
    <source>
        <dbReference type="ARBA" id="ARBA00010945"/>
    </source>
</evidence>
<dbReference type="GO" id="GO:0009432">
    <property type="term" value="P:SOS response"/>
    <property type="evidence" value="ECO:0007669"/>
    <property type="project" value="TreeGrafter"/>
</dbReference>
<proteinExistence type="inferred from homology"/>
<evidence type="ECO:0000256" key="18">
    <source>
        <dbReference type="SAM" id="MobiDB-lite"/>
    </source>
</evidence>
<dbReference type="FunFam" id="3.30.1490.100:FF:000004">
    <property type="entry name" value="DNA polymerase IV"/>
    <property type="match status" value="1"/>
</dbReference>
<feature type="region of interest" description="Disordered" evidence="18">
    <location>
        <begin position="423"/>
        <end position="445"/>
    </location>
</feature>
<evidence type="ECO:0000256" key="9">
    <source>
        <dbReference type="ARBA" id="ARBA00022723"/>
    </source>
</evidence>
<evidence type="ECO:0000256" key="11">
    <source>
        <dbReference type="ARBA" id="ARBA00022842"/>
    </source>
</evidence>
<keyword evidence="5 17" id="KW-0963">Cytoplasm</keyword>
<dbReference type="Gene3D" id="3.30.1490.100">
    <property type="entry name" value="DNA polymerase, Y-family, little finger domain"/>
    <property type="match status" value="1"/>
</dbReference>
<dbReference type="Pfam" id="PF00817">
    <property type="entry name" value="IMS"/>
    <property type="match status" value="1"/>
</dbReference>
<dbReference type="NCBIfam" id="NF002677">
    <property type="entry name" value="PRK02406.1"/>
    <property type="match status" value="1"/>
</dbReference>
<evidence type="ECO:0000256" key="5">
    <source>
        <dbReference type="ARBA" id="ARBA00022490"/>
    </source>
</evidence>
<dbReference type="HAMAP" id="MF_01113">
    <property type="entry name" value="DNApol_IV"/>
    <property type="match status" value="1"/>
</dbReference>
<dbReference type="Pfam" id="PF11799">
    <property type="entry name" value="IMS_C"/>
    <property type="match status" value="1"/>
</dbReference>
<evidence type="ECO:0000256" key="10">
    <source>
        <dbReference type="ARBA" id="ARBA00022763"/>
    </source>
</evidence>
<evidence type="ECO:0000256" key="1">
    <source>
        <dbReference type="ARBA" id="ARBA00004496"/>
    </source>
</evidence>
<dbReference type="AlphaFoldDB" id="A0A2R4MEN8"/>
<organism evidence="20 21">
    <name type="scientific">Maritalea myrionectae</name>
    <dbReference type="NCBI Taxonomy" id="454601"/>
    <lineage>
        <taxon>Bacteria</taxon>
        <taxon>Pseudomonadati</taxon>
        <taxon>Pseudomonadota</taxon>
        <taxon>Alphaproteobacteria</taxon>
        <taxon>Hyphomicrobiales</taxon>
        <taxon>Devosiaceae</taxon>
        <taxon>Maritalea</taxon>
    </lineage>
</organism>
<keyword evidence="11 17" id="KW-0460">Magnesium</keyword>
<sequence>MTDKAIPTICRDCGHLEHERALTRCPKCKSVRLTRHSELLSLDIAHVDCDSFYAAVEKRDNPDLLDKPVIVGGRERGVVSTCCYIARMSGVRSAMPIFQAKRLCPNAVFIPPNMAKYVEVSKQIKAKFLDLTPLVESLSIDEAFLDLSGTQLLHKATPVEILVRLANEIERDIGVTISIGLSHNKFLAKIASELDKPRGLALIGKQETRDFLAKQRVTVIYGIGKKFGQKLENDGITHIGQLQEMGLKELAGRYGEIGARLFYLSQGEDKRKIKSSRGAKSVSNETTFFKDITDFDELSNVLLKLSEKVSARLKKSTLAGDTVTLKLKTAGFATRTRSRQLIEPTQLAHVIFETGMALLKKEVGMTAFRLLGIGVSGLSAPISAEDPHDLLDPNVARKAKAERAMDNIRAKFGDDALLRGRMMRAKYEKEQRKKDSQKDNPNERN</sequence>
<evidence type="ECO:0000313" key="21">
    <source>
        <dbReference type="Proteomes" id="UP000258927"/>
    </source>
</evidence>
<evidence type="ECO:0000256" key="14">
    <source>
        <dbReference type="ARBA" id="ARBA00023204"/>
    </source>
</evidence>
<keyword evidence="13 17" id="KW-0238">DNA-binding</keyword>
<dbReference type="GO" id="GO:0003684">
    <property type="term" value="F:damaged DNA binding"/>
    <property type="evidence" value="ECO:0007669"/>
    <property type="project" value="InterPro"/>
</dbReference>
<dbReference type="STRING" id="1122213.GCA_000423365_02219"/>
<comment type="subunit">
    <text evidence="3 17">Monomer.</text>
</comment>
<dbReference type="Proteomes" id="UP000258927">
    <property type="component" value="Chromosome"/>
</dbReference>
<dbReference type="InterPro" id="IPR050116">
    <property type="entry name" value="DNA_polymerase-Y"/>
</dbReference>
<dbReference type="KEGG" id="mmyr:MXMO3_01919"/>
<gene>
    <name evidence="17" type="primary">dinB</name>
    <name evidence="20" type="ORF">MXMO3_01919</name>
</gene>
<dbReference type="InterPro" id="IPR001126">
    <property type="entry name" value="UmuC"/>
</dbReference>
<dbReference type="InterPro" id="IPR036775">
    <property type="entry name" value="DNA_pol_Y-fam_lit_finger_sf"/>
</dbReference>
<comment type="cofactor">
    <cofactor evidence="17">
        <name>Mg(2+)</name>
        <dbReference type="ChEBI" id="CHEBI:18420"/>
    </cofactor>
    <text evidence="17">Binds 2 magnesium ions per subunit.</text>
</comment>
<evidence type="ECO:0000259" key="19">
    <source>
        <dbReference type="PROSITE" id="PS50173"/>
    </source>
</evidence>
<dbReference type="EC" id="2.7.7.7" evidence="17"/>
<comment type="similarity">
    <text evidence="2 17">Belongs to the DNA polymerase type-Y family.</text>
</comment>
<dbReference type="FunFam" id="3.40.1170.60:FF:000001">
    <property type="entry name" value="DNA polymerase IV"/>
    <property type="match status" value="1"/>
</dbReference>
<evidence type="ECO:0000256" key="16">
    <source>
        <dbReference type="ARBA" id="ARBA00049244"/>
    </source>
</evidence>
<dbReference type="EMBL" id="CP021330">
    <property type="protein sequence ID" value="AVX04443.1"/>
    <property type="molecule type" value="Genomic_DNA"/>
</dbReference>
<evidence type="ECO:0000256" key="13">
    <source>
        <dbReference type="ARBA" id="ARBA00023125"/>
    </source>
</evidence>
<reference evidence="20 21" key="1">
    <citation type="submission" date="2017-05" db="EMBL/GenBank/DDBJ databases">
        <title>Genome Analysis of Maritalea myrionectae HL2708#5.</title>
        <authorList>
            <consortium name="Cotde Inc.-PKNU"/>
            <person name="Jang D."/>
            <person name="Oh H.-M."/>
        </authorList>
    </citation>
    <scope>NUCLEOTIDE SEQUENCE [LARGE SCALE GENOMIC DNA]</scope>
    <source>
        <strain evidence="20 21">HL2708#5</strain>
    </source>
</reference>
<feature type="compositionally biased region" description="Basic and acidic residues" evidence="18">
    <location>
        <begin position="425"/>
        <end position="445"/>
    </location>
</feature>
<keyword evidence="8 17" id="KW-0235">DNA replication</keyword>